<protein>
    <recommendedName>
        <fullName evidence="2 3">Peroxisomal membrane protein PEX16</fullName>
    </recommendedName>
</protein>
<keyword evidence="3" id="KW-0962">Peroxisome biogenesis</keyword>
<name>A0A7J7JDB9_BUGNE</name>
<organism evidence="4 5">
    <name type="scientific">Bugula neritina</name>
    <name type="common">Brown bryozoan</name>
    <name type="synonym">Sertularia neritina</name>
    <dbReference type="NCBI Taxonomy" id="10212"/>
    <lineage>
        <taxon>Eukaryota</taxon>
        <taxon>Metazoa</taxon>
        <taxon>Spiralia</taxon>
        <taxon>Lophotrochozoa</taxon>
        <taxon>Bryozoa</taxon>
        <taxon>Gymnolaemata</taxon>
        <taxon>Cheilostomatida</taxon>
        <taxon>Flustrina</taxon>
        <taxon>Buguloidea</taxon>
        <taxon>Bugulidae</taxon>
        <taxon>Bugula</taxon>
    </lineage>
</organism>
<reference evidence="4" key="1">
    <citation type="submission" date="2020-06" db="EMBL/GenBank/DDBJ databases">
        <title>Draft genome of Bugula neritina, a colonial animal packing powerful symbionts and potential medicines.</title>
        <authorList>
            <person name="Rayko M."/>
        </authorList>
    </citation>
    <scope>NUCLEOTIDE SEQUENCE [LARGE SCALE GENOMIC DNA]</scope>
    <source>
        <strain evidence="4">Kwan_BN1</strain>
    </source>
</reference>
<gene>
    <name evidence="4" type="ORF">EB796_017790</name>
</gene>
<dbReference type="GO" id="GO:0007031">
    <property type="term" value="P:peroxisome organization"/>
    <property type="evidence" value="ECO:0007669"/>
    <property type="project" value="UniProtKB-KW"/>
</dbReference>
<dbReference type="AlphaFoldDB" id="A0A7J7JDB9"/>
<evidence type="ECO:0000256" key="1">
    <source>
        <dbReference type="ARBA" id="ARBA00009505"/>
    </source>
</evidence>
<dbReference type="InterPro" id="IPR013919">
    <property type="entry name" value="Pex16"/>
</dbReference>
<evidence type="ECO:0000313" key="4">
    <source>
        <dbReference type="EMBL" id="KAF6023903.1"/>
    </source>
</evidence>
<dbReference type="PANTHER" id="PTHR13299">
    <property type="entry name" value="PEROXISOMAL MEMBRANE PROTEIN PEX16"/>
    <property type="match status" value="1"/>
</dbReference>
<evidence type="ECO:0000313" key="5">
    <source>
        <dbReference type="Proteomes" id="UP000593567"/>
    </source>
</evidence>
<dbReference type="Pfam" id="PF08610">
    <property type="entry name" value="Pex16"/>
    <property type="match status" value="1"/>
</dbReference>
<proteinExistence type="inferred from homology"/>
<comment type="caution">
    <text evidence="4">The sequence shown here is derived from an EMBL/GenBank/DDBJ whole genome shotgun (WGS) entry which is preliminary data.</text>
</comment>
<evidence type="ECO:0000256" key="3">
    <source>
        <dbReference type="RuleBase" id="RU365003"/>
    </source>
</evidence>
<comment type="subcellular location">
    <subcellularLocation>
        <location evidence="3">Peroxisome membrane</location>
    </subcellularLocation>
</comment>
<sequence>MSEAIKRGVDNALKRYVDYLSNNVELVTAVESWMKTLSYLVAGRISKSHSTVIAELMYSSSSLFTLFNDYMLRKRHGLHTLQGAGARRLKIALSCLEAVEVFIEIAARRYADPNIKWILIFCVELLKTIGRFVLQLKYKSGLRYFPLINRLNRKAIHMDGVEERTDDSQSSNNQSYYTLPHSGRQIKSVNTGSWQGVASAPVSVGKTVLDKGQMVGEALHNLQPLIHLGTEACFGAESWKPWIASIITDLASLGILKQSHYRYSKNENSEMVRRKFILWMYLLRSPCYDRVTKQRLLRLLSVFQSIPWTQVYCWFHRSVSS</sequence>
<keyword evidence="5" id="KW-1185">Reference proteome</keyword>
<accession>A0A7J7JDB9</accession>
<dbReference type="OrthoDB" id="2021143at2759"/>
<evidence type="ECO:0000256" key="2">
    <source>
        <dbReference type="ARBA" id="ARBA00018577"/>
    </source>
</evidence>
<dbReference type="PANTHER" id="PTHR13299:SF0">
    <property type="entry name" value="PEROXISOMAL MEMBRANE PROTEIN PEX16"/>
    <property type="match status" value="1"/>
</dbReference>
<dbReference type="EMBL" id="VXIV02002650">
    <property type="protein sequence ID" value="KAF6023903.1"/>
    <property type="molecule type" value="Genomic_DNA"/>
</dbReference>
<keyword evidence="3" id="KW-0576">Peroxisome</keyword>
<comment type="similarity">
    <text evidence="1 3">Belongs to the peroxin-16 family.</text>
</comment>
<dbReference type="GO" id="GO:0005778">
    <property type="term" value="C:peroxisomal membrane"/>
    <property type="evidence" value="ECO:0007669"/>
    <property type="project" value="UniProtKB-SubCell"/>
</dbReference>
<dbReference type="Proteomes" id="UP000593567">
    <property type="component" value="Unassembled WGS sequence"/>
</dbReference>